<dbReference type="EMBL" id="JBHMFI010000001">
    <property type="protein sequence ID" value="MFB9071720.1"/>
    <property type="molecule type" value="Genomic_DNA"/>
</dbReference>
<evidence type="ECO:0000313" key="1">
    <source>
        <dbReference type="EMBL" id="MFB9071720.1"/>
    </source>
</evidence>
<reference evidence="1 2" key="1">
    <citation type="submission" date="2024-09" db="EMBL/GenBank/DDBJ databases">
        <authorList>
            <person name="Sun Q."/>
            <person name="Mori K."/>
        </authorList>
    </citation>
    <scope>NUCLEOTIDE SEQUENCE [LARGE SCALE GENOMIC DNA]</scope>
    <source>
        <strain evidence="1 2">CCM 7609</strain>
    </source>
</reference>
<comment type="caution">
    <text evidence="1">The sequence shown here is derived from an EMBL/GenBank/DDBJ whole genome shotgun (WGS) entry which is preliminary data.</text>
</comment>
<evidence type="ECO:0000313" key="2">
    <source>
        <dbReference type="Proteomes" id="UP001589575"/>
    </source>
</evidence>
<organism evidence="1 2">
    <name type="scientific">Citricoccus parietis</name>
    <dbReference type="NCBI Taxonomy" id="592307"/>
    <lineage>
        <taxon>Bacteria</taxon>
        <taxon>Bacillati</taxon>
        <taxon>Actinomycetota</taxon>
        <taxon>Actinomycetes</taxon>
        <taxon>Micrococcales</taxon>
        <taxon>Micrococcaceae</taxon>
        <taxon>Citricoccus</taxon>
    </lineage>
</organism>
<name>A0ABV5FYI3_9MICC</name>
<protein>
    <submittedName>
        <fullName evidence="1">Uncharacterized protein</fullName>
    </submittedName>
</protein>
<dbReference type="Proteomes" id="UP001589575">
    <property type="component" value="Unassembled WGS sequence"/>
</dbReference>
<accession>A0ABV5FYI3</accession>
<gene>
    <name evidence="1" type="ORF">ACFFX0_11090</name>
</gene>
<sequence>MTWPRLVRRDQATLCVLIQRCAGSAMCWLSDQPRKSPPMP</sequence>
<proteinExistence type="predicted"/>
<keyword evidence="2" id="KW-1185">Reference proteome</keyword>